<gene>
    <name evidence="3" type="ORF">AB0H04_45110</name>
</gene>
<organism evidence="3 4">
    <name type="scientific">Streptomyces flaveolus</name>
    <dbReference type="NCBI Taxonomy" id="67297"/>
    <lineage>
        <taxon>Bacteria</taxon>
        <taxon>Bacillati</taxon>
        <taxon>Actinomycetota</taxon>
        <taxon>Actinomycetes</taxon>
        <taxon>Kitasatosporales</taxon>
        <taxon>Streptomycetaceae</taxon>
        <taxon>Streptomyces</taxon>
    </lineage>
</organism>
<evidence type="ECO:0000256" key="2">
    <source>
        <dbReference type="SAM" id="SignalP"/>
    </source>
</evidence>
<proteinExistence type="predicted"/>
<feature type="signal peptide" evidence="2">
    <location>
        <begin position="1"/>
        <end position="21"/>
    </location>
</feature>
<accession>A0ABV3APK8</accession>
<dbReference type="RefSeq" id="WP_234339330.1">
    <property type="nucleotide sequence ID" value="NZ_JBEXDP010000094.1"/>
</dbReference>
<keyword evidence="2" id="KW-0732">Signal</keyword>
<evidence type="ECO:0000313" key="3">
    <source>
        <dbReference type="EMBL" id="MEU5713894.1"/>
    </source>
</evidence>
<evidence type="ECO:0000256" key="1">
    <source>
        <dbReference type="SAM" id="MobiDB-lite"/>
    </source>
</evidence>
<name>A0ABV3APK8_9ACTN</name>
<evidence type="ECO:0008006" key="5">
    <source>
        <dbReference type="Google" id="ProtNLM"/>
    </source>
</evidence>
<feature type="chain" id="PRO_5046278305" description="Lipoprotein" evidence="2">
    <location>
        <begin position="22"/>
        <end position="284"/>
    </location>
</feature>
<feature type="compositionally biased region" description="Low complexity" evidence="1">
    <location>
        <begin position="37"/>
        <end position="50"/>
    </location>
</feature>
<comment type="caution">
    <text evidence="3">The sequence shown here is derived from an EMBL/GenBank/DDBJ whole genome shotgun (WGS) entry which is preliminary data.</text>
</comment>
<evidence type="ECO:0000313" key="4">
    <source>
        <dbReference type="Proteomes" id="UP001551011"/>
    </source>
</evidence>
<feature type="region of interest" description="Disordered" evidence="1">
    <location>
        <begin position="257"/>
        <end position="284"/>
    </location>
</feature>
<protein>
    <recommendedName>
        <fullName evidence="5">Lipoprotein</fullName>
    </recommendedName>
</protein>
<feature type="compositionally biased region" description="Polar residues" evidence="1">
    <location>
        <begin position="267"/>
        <end position="284"/>
    </location>
</feature>
<sequence>MLGGVAARLGCAVAVCGALLAGCTSEGDGPRAPVAGTTPPGAVSASPSPTAAVDIDPAKLPTTAAQAAALVRDVLAQPSAFGPDTVRRSPYESDPRRWAVLGDDCVWEQRALPKDVLASLTRHYEIPASGGRGPLSLSAVVTVHRTAEQADWENAEVLEEMMRCPSQLLRSGEVLTDLTDVPNALGDSGNGYADDTLAETGAYTGDRLGGPHPYVWEQTRIGPVTVAVSAQGAKGWSKTDLFDRLRDPHTRMRAGLRRAIGRDTPAGTGSPSASESTVTKGSRR</sequence>
<keyword evidence="4" id="KW-1185">Reference proteome</keyword>
<feature type="region of interest" description="Disordered" evidence="1">
    <location>
        <begin position="31"/>
        <end position="50"/>
    </location>
</feature>
<dbReference type="EMBL" id="JBFAEG010000063">
    <property type="protein sequence ID" value="MEU5713894.1"/>
    <property type="molecule type" value="Genomic_DNA"/>
</dbReference>
<reference evidence="3 4" key="1">
    <citation type="submission" date="2024-06" db="EMBL/GenBank/DDBJ databases">
        <title>The Natural Products Discovery Center: Release of the First 8490 Sequenced Strains for Exploring Actinobacteria Biosynthetic Diversity.</title>
        <authorList>
            <person name="Kalkreuter E."/>
            <person name="Kautsar S.A."/>
            <person name="Yang D."/>
            <person name="Bader C.D."/>
            <person name="Teijaro C.N."/>
            <person name="Fluegel L."/>
            <person name="Davis C.M."/>
            <person name="Simpson J.R."/>
            <person name="Lauterbach L."/>
            <person name="Steele A.D."/>
            <person name="Gui C."/>
            <person name="Meng S."/>
            <person name="Li G."/>
            <person name="Viehrig K."/>
            <person name="Ye F."/>
            <person name="Su P."/>
            <person name="Kiefer A.F."/>
            <person name="Nichols A."/>
            <person name="Cepeda A.J."/>
            <person name="Yan W."/>
            <person name="Fan B."/>
            <person name="Jiang Y."/>
            <person name="Adhikari A."/>
            <person name="Zheng C.-J."/>
            <person name="Schuster L."/>
            <person name="Cowan T.M."/>
            <person name="Smanski M.J."/>
            <person name="Chevrette M.G."/>
            <person name="De Carvalho L.P.S."/>
            <person name="Shen B."/>
        </authorList>
    </citation>
    <scope>NUCLEOTIDE SEQUENCE [LARGE SCALE GENOMIC DNA]</scope>
    <source>
        <strain evidence="3 4">NPDC020594</strain>
    </source>
</reference>
<dbReference type="Proteomes" id="UP001551011">
    <property type="component" value="Unassembled WGS sequence"/>
</dbReference>